<protein>
    <submittedName>
        <fullName evidence="1">Uncharacterized protein</fullName>
    </submittedName>
</protein>
<comment type="caution">
    <text evidence="1">The sequence shown here is derived from an EMBL/GenBank/DDBJ whole genome shotgun (WGS) entry which is preliminary data.</text>
</comment>
<accession>A0ABD3QWE0</accession>
<proteinExistence type="predicted"/>
<keyword evidence="2" id="KW-1185">Reference proteome</keyword>
<reference evidence="1 2" key="1">
    <citation type="journal article" date="2020" name="G3 (Bethesda)">
        <title>Improved Reference Genome for Cyclotella cryptica CCMP332, a Model for Cell Wall Morphogenesis, Salinity Adaptation, and Lipid Production in Diatoms (Bacillariophyta).</title>
        <authorList>
            <person name="Roberts W.R."/>
            <person name="Downey K.M."/>
            <person name="Ruck E.C."/>
            <person name="Traller J.C."/>
            <person name="Alverson A.J."/>
        </authorList>
    </citation>
    <scope>NUCLEOTIDE SEQUENCE [LARGE SCALE GENOMIC DNA]</scope>
    <source>
        <strain evidence="1 2">CCMP332</strain>
    </source>
</reference>
<gene>
    <name evidence="1" type="ORF">HJC23_002568</name>
</gene>
<dbReference type="EMBL" id="JABMIG020000007">
    <property type="protein sequence ID" value="KAL3804529.1"/>
    <property type="molecule type" value="Genomic_DNA"/>
</dbReference>
<sequence>MMWVFERFPNPTHIFLMGYSADGTTVPIAYDNINKDYNTFLKGSGMWPRAVVIMDSSVYLTPDYFLQLSYANWNPCNIMNKIRFEFDRYRYESNIILIFCGDTS</sequence>
<dbReference type="AlphaFoldDB" id="A0ABD3QWE0"/>
<evidence type="ECO:0000313" key="1">
    <source>
        <dbReference type="EMBL" id="KAL3804529.1"/>
    </source>
</evidence>
<evidence type="ECO:0000313" key="2">
    <source>
        <dbReference type="Proteomes" id="UP001516023"/>
    </source>
</evidence>
<organism evidence="1 2">
    <name type="scientific">Cyclotella cryptica</name>
    <dbReference type="NCBI Taxonomy" id="29204"/>
    <lineage>
        <taxon>Eukaryota</taxon>
        <taxon>Sar</taxon>
        <taxon>Stramenopiles</taxon>
        <taxon>Ochrophyta</taxon>
        <taxon>Bacillariophyta</taxon>
        <taxon>Coscinodiscophyceae</taxon>
        <taxon>Thalassiosirophycidae</taxon>
        <taxon>Stephanodiscales</taxon>
        <taxon>Stephanodiscaceae</taxon>
        <taxon>Cyclotella</taxon>
    </lineage>
</organism>
<name>A0ABD3QWE0_9STRA</name>
<dbReference type="Proteomes" id="UP001516023">
    <property type="component" value="Unassembled WGS sequence"/>
</dbReference>